<name>A0A9X6ZPN1_BACTU</name>
<accession>A0A9X6ZPN1</accession>
<dbReference type="EMBL" id="NUVX01000121">
    <property type="protein sequence ID" value="PFJ25056.1"/>
    <property type="molecule type" value="Genomic_DNA"/>
</dbReference>
<gene>
    <name evidence="1" type="ORF">COJ15_35950</name>
</gene>
<comment type="caution">
    <text evidence="1">The sequence shown here is derived from an EMBL/GenBank/DDBJ whole genome shotgun (WGS) entry which is preliminary data.</text>
</comment>
<protein>
    <submittedName>
        <fullName evidence="1">Uncharacterized protein</fullName>
    </submittedName>
</protein>
<evidence type="ECO:0000313" key="2">
    <source>
        <dbReference type="Proteomes" id="UP000224003"/>
    </source>
</evidence>
<organism evidence="1 2">
    <name type="scientific">Bacillus thuringiensis</name>
    <dbReference type="NCBI Taxonomy" id="1428"/>
    <lineage>
        <taxon>Bacteria</taxon>
        <taxon>Bacillati</taxon>
        <taxon>Bacillota</taxon>
        <taxon>Bacilli</taxon>
        <taxon>Bacillales</taxon>
        <taxon>Bacillaceae</taxon>
        <taxon>Bacillus</taxon>
        <taxon>Bacillus cereus group</taxon>
    </lineage>
</organism>
<dbReference type="AlphaFoldDB" id="A0A9X6ZPN1"/>
<feature type="non-terminal residue" evidence="1">
    <location>
        <position position="1"/>
    </location>
</feature>
<sequence>NKRSKTDMKKTKMKKEKNGLFNEVPEGQLDLFMGDMEVAIKPEFLFEEQKKLPVNALSKLPKKITDLNQLQVGDKIHVYDGHTKREFTGYYITKGFWDGRDKKNPEYYYMEIIDEENPVEYTRNFRKFDLMCKVTLLKENTNYVPPRKEEVTHLLKEKLQAVPLDKCIGVYQKFRDNYPSLSYEWSPILSDAWRKAIVEVTDEQDYLNLLVKMNKQMSKKIPEPIKERLENIFNEVAPGERLNQVKRLQWVEPYNSTHDKEIEFTYHTLNENDSTYYKPLTFMFLEKTNNVKLYFEILKHLGFVCQYMMKGDITNIDPVTLKGKIRMWHSDERLKSTFVPLWERNVQVAS</sequence>
<evidence type="ECO:0000313" key="1">
    <source>
        <dbReference type="EMBL" id="PFJ25056.1"/>
    </source>
</evidence>
<dbReference type="Proteomes" id="UP000224003">
    <property type="component" value="Unassembled WGS sequence"/>
</dbReference>
<proteinExistence type="predicted"/>
<reference evidence="1 2" key="1">
    <citation type="submission" date="2017-09" db="EMBL/GenBank/DDBJ databases">
        <title>Large-scale bioinformatics analysis of Bacillus genomes uncovers conserved roles of natural products in bacterial physiology.</title>
        <authorList>
            <consortium name="Agbiome Team Llc"/>
            <person name="Bleich R.M."/>
            <person name="Grubbs K.J."/>
            <person name="Santa Maria K.C."/>
            <person name="Allen S.E."/>
            <person name="Farag S."/>
            <person name="Shank E.A."/>
            <person name="Bowers A."/>
        </authorList>
    </citation>
    <scope>NUCLEOTIDE SEQUENCE [LARGE SCALE GENOMIC DNA]</scope>
    <source>
        <strain evidence="1 2">AFS085496</strain>
    </source>
</reference>